<dbReference type="PANTHER" id="PTHR12788:SF10">
    <property type="entry name" value="PROTEIN-TYROSINE SULFOTRANSFERASE"/>
    <property type="match status" value="1"/>
</dbReference>
<protein>
    <submittedName>
        <fullName evidence="2">Sulfotransferase</fullName>
    </submittedName>
</protein>
<dbReference type="EMBL" id="JAMGBC010000001">
    <property type="protein sequence ID" value="MCL6679463.1"/>
    <property type="molecule type" value="Genomic_DNA"/>
</dbReference>
<evidence type="ECO:0000256" key="1">
    <source>
        <dbReference type="ARBA" id="ARBA00022679"/>
    </source>
</evidence>
<name>A0ABT0RGU1_9SPHN</name>
<sequence>MTPAPALSQALARAEAAEAAGDRAAAAEAWGQLCLAGSGDWRVWSNYGGALAALGRWPECAKALRRAADLNPAEPLLRQAAASALAQAGRHDEGADELKLWVQAAPADPINNLLLARLLADLGRHEESDRQLDAAARVATGKGLAGDRGGLIRIATASGKPDLNLLRELGRLLERTNRLDELRNLIGEAEVLGIERGQLGYPAAAVALRDGDAPEAKRLLLADRPDEDPVRWHWLMARIADAQGDSETAFAEAEAMNRSSNDFAGWRERCRSHLGRLRSIADNVTPEWAARIQTIESAGRQSPAFLVGFPRSGTTLLDTFLVGHPKVAVLEEVPLIHAIEWVLGNIAELPDRSPDQLAKARDAYFAELDKHVDPGFDGLVIDKLPLNLLAVPFIRAVFPDSPIVFAQRHPCDCVLSCFMQGFALNASMACFLDIGDSADFYDAALTLWTRCRETLPVKVHTLVYEELIADPKAALRPLVDFLGLDWNEELLDHRATAKARGAISTPSYDQVVQPLNDRASGRWRRYEKQLERALPILLSWAERLGYPK</sequence>
<keyword evidence="1" id="KW-0808">Transferase</keyword>
<dbReference type="InterPro" id="IPR026634">
    <property type="entry name" value="TPST-like"/>
</dbReference>
<dbReference type="SUPFAM" id="SSF48452">
    <property type="entry name" value="TPR-like"/>
    <property type="match status" value="1"/>
</dbReference>
<dbReference type="InterPro" id="IPR027417">
    <property type="entry name" value="P-loop_NTPase"/>
</dbReference>
<proteinExistence type="predicted"/>
<gene>
    <name evidence="2" type="ORF">LZ519_09090</name>
</gene>
<evidence type="ECO:0000313" key="3">
    <source>
        <dbReference type="Proteomes" id="UP001165343"/>
    </source>
</evidence>
<dbReference type="SUPFAM" id="SSF52540">
    <property type="entry name" value="P-loop containing nucleoside triphosphate hydrolases"/>
    <property type="match status" value="1"/>
</dbReference>
<dbReference type="Gene3D" id="3.40.50.300">
    <property type="entry name" value="P-loop containing nucleotide triphosphate hydrolases"/>
    <property type="match status" value="1"/>
</dbReference>
<dbReference type="PANTHER" id="PTHR12788">
    <property type="entry name" value="PROTEIN-TYROSINE SULFOTRANSFERASE 2"/>
    <property type="match status" value="1"/>
</dbReference>
<dbReference type="RefSeq" id="WP_249868359.1">
    <property type="nucleotide sequence ID" value="NZ_JAMGBC010000001.1"/>
</dbReference>
<dbReference type="InterPro" id="IPR011990">
    <property type="entry name" value="TPR-like_helical_dom_sf"/>
</dbReference>
<dbReference type="Pfam" id="PF13469">
    <property type="entry name" value="Sulfotransfer_3"/>
    <property type="match status" value="1"/>
</dbReference>
<dbReference type="Gene3D" id="1.25.40.10">
    <property type="entry name" value="Tetratricopeptide repeat domain"/>
    <property type="match status" value="1"/>
</dbReference>
<organism evidence="2 3">
    <name type="scientific">Sphingomonas anseongensis</name>
    <dbReference type="NCBI Taxonomy" id="2908207"/>
    <lineage>
        <taxon>Bacteria</taxon>
        <taxon>Pseudomonadati</taxon>
        <taxon>Pseudomonadota</taxon>
        <taxon>Alphaproteobacteria</taxon>
        <taxon>Sphingomonadales</taxon>
        <taxon>Sphingomonadaceae</taxon>
        <taxon>Sphingomonas</taxon>
    </lineage>
</organism>
<comment type="caution">
    <text evidence="2">The sequence shown here is derived from an EMBL/GenBank/DDBJ whole genome shotgun (WGS) entry which is preliminary data.</text>
</comment>
<accession>A0ABT0RGU1</accession>
<reference evidence="2" key="1">
    <citation type="submission" date="2022-05" db="EMBL/GenBank/DDBJ databases">
        <authorList>
            <person name="Jo J.-H."/>
            <person name="Im W.-T."/>
        </authorList>
    </citation>
    <scope>NUCLEOTIDE SEQUENCE</scope>
    <source>
        <strain evidence="2">RG327</strain>
    </source>
</reference>
<dbReference type="Proteomes" id="UP001165343">
    <property type="component" value="Unassembled WGS sequence"/>
</dbReference>
<evidence type="ECO:0000313" key="2">
    <source>
        <dbReference type="EMBL" id="MCL6679463.1"/>
    </source>
</evidence>
<keyword evidence="3" id="KW-1185">Reference proteome</keyword>